<dbReference type="Proteomes" id="UP001055219">
    <property type="component" value="Unassembled WGS sequence"/>
</dbReference>
<keyword evidence="5" id="KW-1185">Reference proteome</keyword>
<evidence type="ECO:0000313" key="5">
    <source>
        <dbReference type="Proteomes" id="UP001055219"/>
    </source>
</evidence>
<sequence length="671" mass="75200">MSLSARSLRHSPHSELQQNTHGPAHCGGHFQPFRTIALIIDLGSPNCAAMTRPRESSVELDKRHPACTACSKSKRKCSRQLPSCRRCRVQNLSCTYPVTRSSPNLSPTCESVPLATSGDSFSWFLAPASWDIDHVPIGEDDRITYPDSGLEYFLDQLGLWLDQWMNENHCAFIHAHLLALMDESGTNNHVIDKLARVQALLVFQAIGLFEGHVRARGHAESVLSTLTTWADALLESAAAQVAAPAHRSDPRTLLNQPQITQSAPMRQTPRLGERGFYPSRYDLRGGRPCTTDVSKRPKAGSLNWVIFITFDDGIEWVFRSPRRSMSIKKESHYKMTISETSTLKYFGKHRSVPVPEVYSFSGSHDNEIGVPYILMSKASGRALSEYDWSEAFRILGYTIMGQLGGIMSLLSEIHFDKIGSLFEAEDGSSDCSVGECLNPSHLWEKRDTLEGIDRDPFDQESRYLSSLISAFVSHTRELGLSPHNFFASIPNVFKYRDWASYKAAVDSLRWEDFYVLGEGAEGSKNRLSYCLAGEFLREMIPSLASHASPSRGFVPCHPDLHIGNALYPSCSPLRVSAAHHEDGSDDIPRTFHERSMQEHWRELLAKLRVEAEGEGSEEDQSEEEGGGPKMETEKMAVARKLMLMSEMNPNFVADKRLWRWLGDALDKTDSE</sequence>
<dbReference type="InterPro" id="IPR036864">
    <property type="entry name" value="Zn2-C6_fun-type_DNA-bd_sf"/>
</dbReference>
<keyword evidence="1" id="KW-0539">Nucleus</keyword>
<dbReference type="InterPro" id="IPR001138">
    <property type="entry name" value="Zn2Cys6_DnaBD"/>
</dbReference>
<dbReference type="InterPro" id="IPR011009">
    <property type="entry name" value="Kinase-like_dom_sf"/>
</dbReference>
<evidence type="ECO:0000256" key="2">
    <source>
        <dbReference type="SAM" id="MobiDB-lite"/>
    </source>
</evidence>
<protein>
    <recommendedName>
        <fullName evidence="3">Zn(2)-C6 fungal-type domain-containing protein</fullName>
    </recommendedName>
</protein>
<feature type="compositionally biased region" description="Polar residues" evidence="2">
    <location>
        <begin position="253"/>
        <end position="265"/>
    </location>
</feature>
<dbReference type="Gene3D" id="4.10.240.10">
    <property type="entry name" value="Zn(2)-C6 fungal-type DNA-binding domain"/>
    <property type="match status" value="1"/>
</dbReference>
<reference evidence="4" key="2">
    <citation type="submission" date="2022-07" db="EMBL/GenBank/DDBJ databases">
        <authorList>
            <person name="Goncalves M.F.M."/>
            <person name="Hilario S."/>
            <person name="Van De Peer Y."/>
            <person name="Esteves A.C."/>
            <person name="Alves A."/>
        </authorList>
    </citation>
    <scope>NUCLEOTIDE SEQUENCE</scope>
    <source>
        <strain evidence="4">MUM 19.33</strain>
    </source>
</reference>
<dbReference type="GO" id="GO:0000981">
    <property type="term" value="F:DNA-binding transcription factor activity, RNA polymerase II-specific"/>
    <property type="evidence" value="ECO:0007669"/>
    <property type="project" value="InterPro"/>
</dbReference>
<dbReference type="PANTHER" id="PTHR21310">
    <property type="entry name" value="AMINOGLYCOSIDE PHOSPHOTRANSFERASE-RELATED-RELATED"/>
    <property type="match status" value="1"/>
</dbReference>
<dbReference type="GeneID" id="75834029"/>
<dbReference type="GO" id="GO:0008270">
    <property type="term" value="F:zinc ion binding"/>
    <property type="evidence" value="ECO:0007669"/>
    <property type="project" value="InterPro"/>
</dbReference>
<feature type="region of interest" description="Disordered" evidence="2">
    <location>
        <begin position="245"/>
        <end position="271"/>
    </location>
</feature>
<dbReference type="Pfam" id="PF00172">
    <property type="entry name" value="Zn_clus"/>
    <property type="match status" value="1"/>
</dbReference>
<dbReference type="PROSITE" id="PS50048">
    <property type="entry name" value="ZN2_CY6_FUNGAL_2"/>
    <property type="match status" value="1"/>
</dbReference>
<evidence type="ECO:0000313" key="4">
    <source>
        <dbReference type="EMBL" id="KAI6779100.1"/>
    </source>
</evidence>
<dbReference type="CDD" id="cd00067">
    <property type="entry name" value="GAL4"/>
    <property type="match status" value="1"/>
</dbReference>
<feature type="domain" description="Zn(2)-C6 fungal-type" evidence="3">
    <location>
        <begin position="66"/>
        <end position="96"/>
    </location>
</feature>
<feature type="region of interest" description="Disordered" evidence="2">
    <location>
        <begin position="1"/>
        <end position="22"/>
    </location>
</feature>
<dbReference type="RefSeq" id="XP_051359956.1">
    <property type="nucleotide sequence ID" value="XM_051508962.1"/>
</dbReference>
<feature type="region of interest" description="Disordered" evidence="2">
    <location>
        <begin position="610"/>
        <end position="634"/>
    </location>
</feature>
<dbReference type="InterPro" id="IPR051678">
    <property type="entry name" value="AGP_Transferase"/>
</dbReference>
<dbReference type="SUPFAM" id="SSF56112">
    <property type="entry name" value="Protein kinase-like (PK-like)"/>
    <property type="match status" value="1"/>
</dbReference>
<dbReference type="PANTHER" id="PTHR21310:SF15">
    <property type="entry name" value="AMINOGLYCOSIDE PHOSPHOTRANSFERASE DOMAIN-CONTAINING PROTEIN"/>
    <property type="match status" value="1"/>
</dbReference>
<reference evidence="4" key="1">
    <citation type="journal article" date="2021" name="J Fungi (Basel)">
        <title>Genomic and Metabolomic Analyses of the Marine Fungus Emericellopsis cladophorae: Insights into Saltwater Adaptability Mechanisms and Its Biosynthetic Potential.</title>
        <authorList>
            <person name="Goncalves M.F.M."/>
            <person name="Hilario S."/>
            <person name="Van de Peer Y."/>
            <person name="Esteves A.C."/>
            <person name="Alves A."/>
        </authorList>
    </citation>
    <scope>NUCLEOTIDE SEQUENCE</scope>
    <source>
        <strain evidence="4">MUM 19.33</strain>
    </source>
</reference>
<dbReference type="EMBL" id="JAGIXG020000052">
    <property type="protein sequence ID" value="KAI6779100.1"/>
    <property type="molecule type" value="Genomic_DNA"/>
</dbReference>
<accession>A0A9P9XX95</accession>
<comment type="caution">
    <text evidence="4">The sequence shown here is derived from an EMBL/GenBank/DDBJ whole genome shotgun (WGS) entry which is preliminary data.</text>
</comment>
<dbReference type="OrthoDB" id="3645574at2759"/>
<dbReference type="PROSITE" id="PS00463">
    <property type="entry name" value="ZN2_CY6_FUNGAL_1"/>
    <property type="match status" value="1"/>
</dbReference>
<evidence type="ECO:0000259" key="3">
    <source>
        <dbReference type="PROSITE" id="PS50048"/>
    </source>
</evidence>
<feature type="compositionally biased region" description="Acidic residues" evidence="2">
    <location>
        <begin position="612"/>
        <end position="625"/>
    </location>
</feature>
<name>A0A9P9XX95_9HYPO</name>
<organism evidence="4 5">
    <name type="scientific">Emericellopsis cladophorae</name>
    <dbReference type="NCBI Taxonomy" id="2686198"/>
    <lineage>
        <taxon>Eukaryota</taxon>
        <taxon>Fungi</taxon>
        <taxon>Dikarya</taxon>
        <taxon>Ascomycota</taxon>
        <taxon>Pezizomycotina</taxon>
        <taxon>Sordariomycetes</taxon>
        <taxon>Hypocreomycetidae</taxon>
        <taxon>Hypocreales</taxon>
        <taxon>Bionectriaceae</taxon>
        <taxon>Emericellopsis</taxon>
    </lineage>
</organism>
<evidence type="ECO:0000256" key="1">
    <source>
        <dbReference type="ARBA" id="ARBA00023242"/>
    </source>
</evidence>
<proteinExistence type="predicted"/>
<gene>
    <name evidence="4" type="ORF">J7T54_007555</name>
</gene>
<dbReference type="AlphaFoldDB" id="A0A9P9XX95"/>
<dbReference type="SMART" id="SM00066">
    <property type="entry name" value="GAL4"/>
    <property type="match status" value="1"/>
</dbReference>
<dbReference type="SUPFAM" id="SSF57701">
    <property type="entry name" value="Zn2/Cys6 DNA-binding domain"/>
    <property type="match status" value="1"/>
</dbReference>